<comment type="similarity">
    <text evidence="1">Belongs to the RelE toxin family.</text>
</comment>
<sequence length="96" mass="10965">MAHSVRWSPQALADVEAIAEYIERDSPFYAKAVVTKIIGVTRQLSEFPLSGRVVPEMKDDAFREHFVFSYRVIYRIEGELITVAAVVHGKRLLRSE</sequence>
<dbReference type="OrthoDB" id="5574284at2"/>
<proteinExistence type="inferred from homology"/>
<evidence type="ECO:0000313" key="4">
    <source>
        <dbReference type="Proteomes" id="UP000006695"/>
    </source>
</evidence>
<dbReference type="KEGG" id="gur:Gura_3199"/>
<dbReference type="Gene3D" id="3.30.2310.20">
    <property type="entry name" value="RelE-like"/>
    <property type="match status" value="1"/>
</dbReference>
<dbReference type="HOGENOM" id="CLU_147162_4_2_7"/>
<organism evidence="3 4">
    <name type="scientific">Geotalea uraniireducens (strain Rf4)</name>
    <name type="common">Geobacter uraniireducens</name>
    <dbReference type="NCBI Taxonomy" id="351605"/>
    <lineage>
        <taxon>Bacteria</taxon>
        <taxon>Pseudomonadati</taxon>
        <taxon>Thermodesulfobacteriota</taxon>
        <taxon>Desulfuromonadia</taxon>
        <taxon>Geobacterales</taxon>
        <taxon>Geobacteraceae</taxon>
        <taxon>Geotalea</taxon>
    </lineage>
</organism>
<dbReference type="PANTHER" id="PTHR33755">
    <property type="entry name" value="TOXIN PARE1-RELATED"/>
    <property type="match status" value="1"/>
</dbReference>
<dbReference type="AlphaFoldDB" id="A5G6E2"/>
<dbReference type="STRING" id="351605.Gura_3199"/>
<dbReference type="SUPFAM" id="SSF143011">
    <property type="entry name" value="RelE-like"/>
    <property type="match status" value="1"/>
</dbReference>
<dbReference type="InterPro" id="IPR007712">
    <property type="entry name" value="RelE/ParE_toxin"/>
</dbReference>
<dbReference type="PANTHER" id="PTHR33755:SF5">
    <property type="entry name" value="TYPE II TOXIN-ANTITOXIN SYSTEM RELE_PARE FAMILY TOXIN"/>
    <property type="match status" value="1"/>
</dbReference>
<protein>
    <submittedName>
        <fullName evidence="3">Addiction module toxin, RelE/StbE family</fullName>
    </submittedName>
</protein>
<evidence type="ECO:0000313" key="3">
    <source>
        <dbReference type="EMBL" id="ABQ27360.1"/>
    </source>
</evidence>
<dbReference type="EMBL" id="CP000698">
    <property type="protein sequence ID" value="ABQ27360.1"/>
    <property type="molecule type" value="Genomic_DNA"/>
</dbReference>
<dbReference type="InterPro" id="IPR035093">
    <property type="entry name" value="RelE/ParE_toxin_dom_sf"/>
</dbReference>
<dbReference type="NCBIfam" id="TIGR02385">
    <property type="entry name" value="RelE_StbE"/>
    <property type="match status" value="1"/>
</dbReference>
<reference evidence="3 4" key="1">
    <citation type="submission" date="2007-05" db="EMBL/GenBank/DDBJ databases">
        <title>Complete sequence of Geobacter uraniireducens Rf4.</title>
        <authorList>
            <consortium name="US DOE Joint Genome Institute"/>
            <person name="Copeland A."/>
            <person name="Lucas S."/>
            <person name="Lapidus A."/>
            <person name="Barry K."/>
            <person name="Detter J.C."/>
            <person name="Glavina del Rio T."/>
            <person name="Hammon N."/>
            <person name="Israni S."/>
            <person name="Dalin E."/>
            <person name="Tice H."/>
            <person name="Pitluck S."/>
            <person name="Chertkov O."/>
            <person name="Brettin T."/>
            <person name="Bruce D."/>
            <person name="Han C."/>
            <person name="Schmutz J."/>
            <person name="Larimer F."/>
            <person name="Land M."/>
            <person name="Hauser L."/>
            <person name="Kyrpides N."/>
            <person name="Mikhailova N."/>
            <person name="Shelobolina E."/>
            <person name="Aklujkar M."/>
            <person name="Lovley D."/>
            <person name="Richardson P."/>
        </authorList>
    </citation>
    <scope>NUCLEOTIDE SEQUENCE [LARGE SCALE GENOMIC DNA]</scope>
    <source>
        <strain evidence="4">ATCC BAA-1134 / JCM 13001 / Rf4</strain>
    </source>
</reference>
<dbReference type="Pfam" id="PF05016">
    <property type="entry name" value="ParE_toxin"/>
    <property type="match status" value="1"/>
</dbReference>
<gene>
    <name evidence="3" type="ordered locus">Gura_3199</name>
</gene>
<name>A5G6E2_GEOUR</name>
<evidence type="ECO:0000256" key="2">
    <source>
        <dbReference type="ARBA" id="ARBA00022649"/>
    </source>
</evidence>
<dbReference type="Proteomes" id="UP000006695">
    <property type="component" value="Chromosome"/>
</dbReference>
<accession>A5G6E2</accession>
<keyword evidence="2" id="KW-1277">Toxin-antitoxin system</keyword>
<evidence type="ECO:0000256" key="1">
    <source>
        <dbReference type="ARBA" id="ARBA00006226"/>
    </source>
</evidence>
<keyword evidence="4" id="KW-1185">Reference proteome</keyword>
<dbReference type="RefSeq" id="WP_011940024.1">
    <property type="nucleotide sequence ID" value="NC_009483.1"/>
</dbReference>
<dbReference type="InterPro" id="IPR051803">
    <property type="entry name" value="TA_system_RelE-like_toxin"/>
</dbReference>